<gene>
    <name evidence="3" type="ORF">HF526_32170</name>
</gene>
<dbReference type="InterPro" id="IPR011991">
    <property type="entry name" value="ArsR-like_HTH"/>
</dbReference>
<dbReference type="PRINTS" id="PR00778">
    <property type="entry name" value="HTHARSR"/>
</dbReference>
<dbReference type="Pfam" id="PF12840">
    <property type="entry name" value="HTH_20"/>
    <property type="match status" value="1"/>
</dbReference>
<evidence type="ECO:0000313" key="3">
    <source>
        <dbReference type="EMBL" id="NMI01919.1"/>
    </source>
</evidence>
<dbReference type="InterPro" id="IPR036390">
    <property type="entry name" value="WH_DNA-bd_sf"/>
</dbReference>
<feature type="region of interest" description="Disordered" evidence="1">
    <location>
        <begin position="246"/>
        <end position="291"/>
    </location>
</feature>
<protein>
    <submittedName>
        <fullName evidence="3">Helix-turn-helix transcriptional regulator</fullName>
    </submittedName>
</protein>
<dbReference type="Proteomes" id="UP000820669">
    <property type="component" value="Unassembled WGS sequence"/>
</dbReference>
<organism evidence="3 4">
    <name type="scientific">Pseudonocardia acidicola</name>
    <dbReference type="NCBI Taxonomy" id="2724939"/>
    <lineage>
        <taxon>Bacteria</taxon>
        <taxon>Bacillati</taxon>
        <taxon>Actinomycetota</taxon>
        <taxon>Actinomycetes</taxon>
        <taxon>Pseudonocardiales</taxon>
        <taxon>Pseudonocardiaceae</taxon>
        <taxon>Pseudonocardia</taxon>
    </lineage>
</organism>
<proteinExistence type="predicted"/>
<sequence length="291" mass="30921">MSLDDHADPGAPAAGDADLSVIGAALADRGRCRILLALADGRSLPASVLAGEAGVSASTASAHLSKLCDAGLLQVFTKGRFRYYRLAGDEVGRLIETLARLSPSQPIRSLREGTRAHAIRLARCCYDHIAGRLGVAITDAMIDREYLSGHDGSVDLDRLHGDRLAGGLLDDVVYRLTAAGRSALAELGVVLPAADTVRCCVDWTEQRHHVAGPLGRALLDALTTARWLRRADHSRALRVTDTGRNGLRDHLGLPWPPSVRSGQEPAARDHGGRAPQAATRRPPSAVLTTRA</sequence>
<dbReference type="PANTHER" id="PTHR39168:SF1">
    <property type="entry name" value="TRANSCRIPTIONAL REGULATORY PROTEIN"/>
    <property type="match status" value="1"/>
</dbReference>
<accession>A0ABX1SK12</accession>
<dbReference type="EMBL" id="JAAXLA010000109">
    <property type="protein sequence ID" value="NMI01919.1"/>
    <property type="molecule type" value="Genomic_DNA"/>
</dbReference>
<evidence type="ECO:0000259" key="2">
    <source>
        <dbReference type="PROSITE" id="PS50987"/>
    </source>
</evidence>
<reference evidence="3 4" key="1">
    <citation type="submission" date="2020-04" db="EMBL/GenBank/DDBJ databases">
        <authorList>
            <person name="Klaysubun C."/>
            <person name="Duangmal K."/>
            <person name="Lipun K."/>
        </authorList>
    </citation>
    <scope>NUCLEOTIDE SEQUENCE [LARGE SCALE GENOMIC DNA]</scope>
    <source>
        <strain evidence="3 4">K10HN5</strain>
    </source>
</reference>
<dbReference type="RefSeq" id="WP_169385429.1">
    <property type="nucleotide sequence ID" value="NZ_JAAXLA010000109.1"/>
</dbReference>
<keyword evidence="4" id="KW-1185">Reference proteome</keyword>
<dbReference type="SUPFAM" id="SSF46785">
    <property type="entry name" value="Winged helix' DNA-binding domain"/>
    <property type="match status" value="1"/>
</dbReference>
<dbReference type="InterPro" id="IPR001845">
    <property type="entry name" value="HTH_ArsR_DNA-bd_dom"/>
</dbReference>
<dbReference type="InterPro" id="IPR052543">
    <property type="entry name" value="HTH_Metal-responsive_Reg"/>
</dbReference>
<dbReference type="CDD" id="cd00090">
    <property type="entry name" value="HTH_ARSR"/>
    <property type="match status" value="1"/>
</dbReference>
<dbReference type="Gene3D" id="1.10.10.10">
    <property type="entry name" value="Winged helix-like DNA-binding domain superfamily/Winged helix DNA-binding domain"/>
    <property type="match status" value="1"/>
</dbReference>
<dbReference type="InterPro" id="IPR036388">
    <property type="entry name" value="WH-like_DNA-bd_sf"/>
</dbReference>
<evidence type="ECO:0000313" key="4">
    <source>
        <dbReference type="Proteomes" id="UP000820669"/>
    </source>
</evidence>
<dbReference type="PROSITE" id="PS50987">
    <property type="entry name" value="HTH_ARSR_2"/>
    <property type="match status" value="1"/>
</dbReference>
<feature type="domain" description="HTH arsR-type" evidence="2">
    <location>
        <begin position="11"/>
        <end position="106"/>
    </location>
</feature>
<dbReference type="NCBIfam" id="NF033788">
    <property type="entry name" value="HTH_metalloreg"/>
    <property type="match status" value="1"/>
</dbReference>
<dbReference type="SMART" id="SM00418">
    <property type="entry name" value="HTH_ARSR"/>
    <property type="match status" value="1"/>
</dbReference>
<dbReference type="PANTHER" id="PTHR39168">
    <property type="entry name" value="TRANSCRIPTIONAL REGULATOR-RELATED"/>
    <property type="match status" value="1"/>
</dbReference>
<name>A0ABX1SK12_9PSEU</name>
<comment type="caution">
    <text evidence="3">The sequence shown here is derived from an EMBL/GenBank/DDBJ whole genome shotgun (WGS) entry which is preliminary data.</text>
</comment>
<evidence type="ECO:0000256" key="1">
    <source>
        <dbReference type="SAM" id="MobiDB-lite"/>
    </source>
</evidence>